<keyword evidence="11" id="KW-0411">Iron-sulfur</keyword>
<reference evidence="15 16" key="1">
    <citation type="submission" date="2014-07" db="EMBL/GenBank/DDBJ databases">
        <title>Genome Sequencing of Dermacoccus nishinomiyaensis.</title>
        <authorList>
            <person name="Hong K.W."/>
            <person name="Chan K.G."/>
        </authorList>
    </citation>
    <scope>NUCLEOTIDE SEQUENCE [LARGE SCALE GENOMIC DNA]</scope>
    <source>
        <strain evidence="15 16">M25</strain>
    </source>
</reference>
<feature type="transmembrane region" description="Helical" evidence="13">
    <location>
        <begin position="35"/>
        <end position="53"/>
    </location>
</feature>
<dbReference type="InterPro" id="IPR039261">
    <property type="entry name" value="FNR_nucleotide-bd"/>
</dbReference>
<dbReference type="HOGENOM" id="CLU_003827_19_1_11"/>
<feature type="transmembrane region" description="Helical" evidence="13">
    <location>
        <begin position="73"/>
        <end position="90"/>
    </location>
</feature>
<keyword evidence="4 13" id="KW-0812">Transmembrane</keyword>
<feature type="transmembrane region" description="Helical" evidence="13">
    <location>
        <begin position="194"/>
        <end position="213"/>
    </location>
</feature>
<evidence type="ECO:0000256" key="9">
    <source>
        <dbReference type="ARBA" id="ARBA00023002"/>
    </source>
</evidence>
<dbReference type="PRINTS" id="PR00466">
    <property type="entry name" value="GP91PHOX"/>
</dbReference>
<keyword evidence="6" id="KW-0479">Metal-binding</keyword>
<dbReference type="PROSITE" id="PS51384">
    <property type="entry name" value="FAD_FR"/>
    <property type="match status" value="1"/>
</dbReference>
<evidence type="ECO:0000313" key="15">
    <source>
        <dbReference type="EMBL" id="AIF41839.1"/>
    </source>
</evidence>
<dbReference type="GeneID" id="41842131"/>
<evidence type="ECO:0000259" key="14">
    <source>
        <dbReference type="PROSITE" id="PS51384"/>
    </source>
</evidence>
<proteinExistence type="predicted"/>
<evidence type="ECO:0000256" key="10">
    <source>
        <dbReference type="ARBA" id="ARBA00023004"/>
    </source>
</evidence>
<dbReference type="Gene3D" id="3.40.50.80">
    <property type="entry name" value="Nucleotide-binding domain of ferredoxin-NADP reductase (FNR) module"/>
    <property type="match status" value="1"/>
</dbReference>
<gene>
    <name evidence="15" type="ORF">HX89_13985</name>
</gene>
<dbReference type="GO" id="GO:0051537">
    <property type="term" value="F:2 iron, 2 sulfur cluster binding"/>
    <property type="evidence" value="ECO:0007669"/>
    <property type="project" value="UniProtKB-KW"/>
</dbReference>
<keyword evidence="7" id="KW-0274">FAD</keyword>
<dbReference type="Gene3D" id="2.40.30.10">
    <property type="entry name" value="Translation factors"/>
    <property type="match status" value="1"/>
</dbReference>
<dbReference type="GO" id="GO:0050660">
    <property type="term" value="F:flavin adenine dinucleotide binding"/>
    <property type="evidence" value="ECO:0007669"/>
    <property type="project" value="TreeGrafter"/>
</dbReference>
<keyword evidence="16" id="KW-1185">Reference proteome</keyword>
<evidence type="ECO:0000256" key="2">
    <source>
        <dbReference type="ARBA" id="ARBA00004141"/>
    </source>
</evidence>
<dbReference type="InterPro" id="IPR017927">
    <property type="entry name" value="FAD-bd_FR_type"/>
</dbReference>
<evidence type="ECO:0000256" key="12">
    <source>
        <dbReference type="ARBA" id="ARBA00023136"/>
    </source>
</evidence>
<evidence type="ECO:0000256" key="6">
    <source>
        <dbReference type="ARBA" id="ARBA00022723"/>
    </source>
</evidence>
<evidence type="ECO:0000256" key="11">
    <source>
        <dbReference type="ARBA" id="ARBA00023014"/>
    </source>
</evidence>
<evidence type="ECO:0000256" key="13">
    <source>
        <dbReference type="SAM" id="Phobius"/>
    </source>
</evidence>
<comment type="subcellular location">
    <subcellularLocation>
        <location evidence="2">Membrane</location>
        <topology evidence="2">Multi-pass membrane protein</topology>
    </subcellularLocation>
</comment>
<keyword evidence="3" id="KW-0285">Flavoprotein</keyword>
<feature type="transmembrane region" description="Helical" evidence="13">
    <location>
        <begin position="151"/>
        <end position="173"/>
    </location>
</feature>
<protein>
    <submittedName>
        <fullName evidence="15">Oxidoreductase</fullName>
    </submittedName>
</protein>
<keyword evidence="12 13" id="KW-0472">Membrane</keyword>
<keyword evidence="8 13" id="KW-1133">Transmembrane helix</keyword>
<feature type="transmembrane region" description="Helical" evidence="13">
    <location>
        <begin position="110"/>
        <end position="131"/>
    </location>
</feature>
<dbReference type="InterPro" id="IPR017938">
    <property type="entry name" value="Riboflavin_synthase-like_b-brl"/>
</dbReference>
<dbReference type="AlphaFoldDB" id="A0A075JIR7"/>
<dbReference type="SUPFAM" id="SSF63380">
    <property type="entry name" value="Riboflavin synthase domain-like"/>
    <property type="match status" value="1"/>
</dbReference>
<evidence type="ECO:0000256" key="5">
    <source>
        <dbReference type="ARBA" id="ARBA00022714"/>
    </source>
</evidence>
<sequence length="493" mass="53529">MSTQVTMPPTPNRLGASAVAAPREPRIIPSWWRDASIVVVWGLGLFVVALWVTNGGIAGLTSTSGVLDESGRLTGLIASYLLLLQVLLMARVPFVEQAFGQDGLTRLHRWVGFSSFTLMLAHIALITLGYAADAHQSIWGQIVDFTLTYPAMLLALAGTVALCLVVVTSIKPLRPGSSTRSPRSRALRYESWHLLHLYAYLGVGLALPHQLWTGRDFLASPVATTFWWALYAAVALTVIVFRVLLPLARTQRAGLRVTNVEEIAPGIVNVSAVGRATAALDARAGQFLQWRFGGPGVTRANPYSLSAAPRVRDDGQVQLRFTAAMIGDGSRRLSTLTPGTRVLVEGPYGRMHTGAARTRASLLIGAGIGITPLRALLDELPSDPATGRLDAIVIHRHSTDADLVLDDEIEAITAARGGQYIVLRGHRIPGRESWLPEDHRHLSDADALLLACPDVRERDVYVCGGAGWMRAVERALREVGVPREQIHVEHFTY</sequence>
<dbReference type="SUPFAM" id="SSF52343">
    <property type="entry name" value="Ferredoxin reductase-like, C-terminal NADP-linked domain"/>
    <property type="match status" value="1"/>
</dbReference>
<keyword evidence="5" id="KW-0001">2Fe-2S</keyword>
<dbReference type="Pfam" id="PF00175">
    <property type="entry name" value="NAD_binding_1"/>
    <property type="match status" value="1"/>
</dbReference>
<dbReference type="GO" id="GO:0046872">
    <property type="term" value="F:metal ion binding"/>
    <property type="evidence" value="ECO:0007669"/>
    <property type="project" value="UniProtKB-KW"/>
</dbReference>
<dbReference type="EMBL" id="CP008889">
    <property type="protein sequence ID" value="AIF41839.1"/>
    <property type="molecule type" value="Genomic_DNA"/>
</dbReference>
<dbReference type="Proteomes" id="UP000027986">
    <property type="component" value="Chromosome"/>
</dbReference>
<dbReference type="KEGG" id="dni:HX89_13985"/>
<comment type="cofactor">
    <cofactor evidence="1">
        <name>FAD</name>
        <dbReference type="ChEBI" id="CHEBI:57692"/>
    </cofactor>
</comment>
<name>A0A075JIR7_9MICO</name>
<keyword evidence="10" id="KW-0408">Iron</keyword>
<evidence type="ECO:0000256" key="3">
    <source>
        <dbReference type="ARBA" id="ARBA00022630"/>
    </source>
</evidence>
<keyword evidence="9" id="KW-0560">Oxidoreductase</keyword>
<evidence type="ECO:0000256" key="4">
    <source>
        <dbReference type="ARBA" id="ARBA00022692"/>
    </source>
</evidence>
<evidence type="ECO:0000256" key="8">
    <source>
        <dbReference type="ARBA" id="ARBA00022989"/>
    </source>
</evidence>
<dbReference type="GO" id="GO:0016491">
    <property type="term" value="F:oxidoreductase activity"/>
    <property type="evidence" value="ECO:0007669"/>
    <property type="project" value="UniProtKB-KW"/>
</dbReference>
<feature type="transmembrane region" description="Helical" evidence="13">
    <location>
        <begin position="225"/>
        <end position="245"/>
    </location>
</feature>
<evidence type="ECO:0000256" key="7">
    <source>
        <dbReference type="ARBA" id="ARBA00022827"/>
    </source>
</evidence>
<evidence type="ECO:0000256" key="1">
    <source>
        <dbReference type="ARBA" id="ARBA00001974"/>
    </source>
</evidence>
<dbReference type="Pfam" id="PF01794">
    <property type="entry name" value="Ferric_reduct"/>
    <property type="match status" value="1"/>
</dbReference>
<dbReference type="RefSeq" id="WP_038569869.1">
    <property type="nucleotide sequence ID" value="NZ_CP008889.1"/>
</dbReference>
<dbReference type="InterPro" id="IPR050415">
    <property type="entry name" value="MRET"/>
</dbReference>
<dbReference type="GO" id="GO:0016020">
    <property type="term" value="C:membrane"/>
    <property type="evidence" value="ECO:0007669"/>
    <property type="project" value="UniProtKB-SubCell"/>
</dbReference>
<dbReference type="PANTHER" id="PTHR47354:SF8">
    <property type="entry name" value="1,2-PHENYLACETYL-COA EPOXIDASE, SUBUNIT E"/>
    <property type="match status" value="1"/>
</dbReference>
<dbReference type="InterPro" id="IPR000778">
    <property type="entry name" value="Cyt_b245_heavy_chain"/>
</dbReference>
<feature type="domain" description="FAD-binding FR-type" evidence="14">
    <location>
        <begin position="250"/>
        <end position="354"/>
    </location>
</feature>
<dbReference type="InterPro" id="IPR001433">
    <property type="entry name" value="OxRdtase_FAD/NAD-bd"/>
</dbReference>
<dbReference type="PANTHER" id="PTHR47354">
    <property type="entry name" value="NADH OXIDOREDUCTASE HCR"/>
    <property type="match status" value="1"/>
</dbReference>
<dbReference type="InterPro" id="IPR013130">
    <property type="entry name" value="Fe3_Rdtase_TM_dom"/>
</dbReference>
<accession>A0A075JIR7</accession>
<organism evidence="15 16">
    <name type="scientific">Dermacoccus nishinomiyaensis</name>
    <dbReference type="NCBI Taxonomy" id="1274"/>
    <lineage>
        <taxon>Bacteria</taxon>
        <taxon>Bacillati</taxon>
        <taxon>Actinomycetota</taxon>
        <taxon>Actinomycetes</taxon>
        <taxon>Micrococcales</taxon>
        <taxon>Dermacoccaceae</taxon>
        <taxon>Dermacoccus</taxon>
    </lineage>
</organism>
<dbReference type="OrthoDB" id="9801223at2"/>
<dbReference type="eggNOG" id="COG1018">
    <property type="taxonomic scope" value="Bacteria"/>
</dbReference>
<evidence type="ECO:0000313" key="16">
    <source>
        <dbReference type="Proteomes" id="UP000027986"/>
    </source>
</evidence>
<dbReference type="CDD" id="cd06198">
    <property type="entry name" value="FNR_like_3"/>
    <property type="match status" value="1"/>
</dbReference>